<dbReference type="Gene3D" id="1.25.40.1050">
    <property type="match status" value="1"/>
</dbReference>
<organism evidence="4 5">
    <name type="scientific">Triparma columacea</name>
    <dbReference type="NCBI Taxonomy" id="722753"/>
    <lineage>
        <taxon>Eukaryota</taxon>
        <taxon>Sar</taxon>
        <taxon>Stramenopiles</taxon>
        <taxon>Ochrophyta</taxon>
        <taxon>Bolidophyceae</taxon>
        <taxon>Parmales</taxon>
        <taxon>Triparmaceae</taxon>
        <taxon>Triparma</taxon>
    </lineage>
</organism>
<feature type="domain" description="Xrn1 helical" evidence="3">
    <location>
        <begin position="375"/>
        <end position="418"/>
    </location>
</feature>
<dbReference type="AlphaFoldDB" id="A0A9W7L4H5"/>
<name>A0A9W7L4H5_9STRA</name>
<evidence type="ECO:0000259" key="2">
    <source>
        <dbReference type="Pfam" id="PF08123"/>
    </source>
</evidence>
<evidence type="ECO:0000313" key="5">
    <source>
        <dbReference type="Proteomes" id="UP001165065"/>
    </source>
</evidence>
<dbReference type="Gene3D" id="3.40.50.150">
    <property type="entry name" value="Vaccinia Virus protein VP39"/>
    <property type="match status" value="1"/>
</dbReference>
<reference evidence="5" key="1">
    <citation type="journal article" date="2023" name="Commun. Biol.">
        <title>Genome analysis of Parmales, the sister group of diatoms, reveals the evolutionary specialization of diatoms from phago-mixotrophs to photoautotrophs.</title>
        <authorList>
            <person name="Ban H."/>
            <person name="Sato S."/>
            <person name="Yoshikawa S."/>
            <person name="Yamada K."/>
            <person name="Nakamura Y."/>
            <person name="Ichinomiya M."/>
            <person name="Sato N."/>
            <person name="Blanc-Mathieu R."/>
            <person name="Endo H."/>
            <person name="Kuwata A."/>
            <person name="Ogata H."/>
        </authorList>
    </citation>
    <scope>NUCLEOTIDE SEQUENCE [LARGE SCALE GENOMIC DNA]</scope>
</reference>
<dbReference type="InterPro" id="IPR041412">
    <property type="entry name" value="Xrn1_helical"/>
</dbReference>
<dbReference type="Pfam" id="PF17846">
    <property type="entry name" value="XRN_M"/>
    <property type="match status" value="1"/>
</dbReference>
<dbReference type="InterPro" id="IPR029063">
    <property type="entry name" value="SAM-dependent_MTases_sf"/>
</dbReference>
<dbReference type="InterPro" id="IPR016024">
    <property type="entry name" value="ARM-type_fold"/>
</dbReference>
<dbReference type="GO" id="GO:0031151">
    <property type="term" value="F:histone H3K79 methyltransferase activity"/>
    <property type="evidence" value="ECO:0007669"/>
    <property type="project" value="InterPro"/>
</dbReference>
<dbReference type="Pfam" id="PF08123">
    <property type="entry name" value="DOT1"/>
    <property type="match status" value="1"/>
</dbReference>
<keyword evidence="5" id="KW-1185">Reference proteome</keyword>
<dbReference type="SUPFAM" id="SSF53335">
    <property type="entry name" value="S-adenosyl-L-methionine-dependent methyltransferases"/>
    <property type="match status" value="1"/>
</dbReference>
<dbReference type="Proteomes" id="UP001165065">
    <property type="component" value="Unassembled WGS sequence"/>
</dbReference>
<dbReference type="InterPro" id="IPR025789">
    <property type="entry name" value="DOT1_dom"/>
</dbReference>
<gene>
    <name evidence="4" type="ORF">TrCOL_g12367</name>
</gene>
<feature type="region of interest" description="Disordered" evidence="1">
    <location>
        <begin position="71"/>
        <end position="93"/>
    </location>
</feature>
<evidence type="ECO:0000256" key="1">
    <source>
        <dbReference type="SAM" id="MobiDB-lite"/>
    </source>
</evidence>
<comment type="caution">
    <text evidence="4">The sequence shown here is derived from an EMBL/GenBank/DDBJ whole genome shotgun (WGS) entry which is preliminary data.</text>
</comment>
<protein>
    <submittedName>
        <fullName evidence="4">Uncharacterized protein</fullName>
    </submittedName>
</protein>
<sequence>MSNSLQGLVKTILATPSKSSLLPPLINQLNQIITSEFAQKLDTPRTPSIIAPSTSLLRNVEAITSKALSSSGLSSNEINDDDSTFSPQQPTDKVYGETPLSTLTTLLSLLPSPLPSTFVDVGSGSGVLSLTAALTGNFASVVGLEYSSLLYSRSTSLLPHYLKLSLPTSLSFQNLDVRERNGRMGGMGVGTNLFFCNCPTWSPAMMKDVATHLDATSKPGDVLVTLSRRAPCTTYDITDVFRSHALTLLPHLPALASKLLKLPPLVYLPLMASLSVPPSLARSLLLDLGPMVGGGGAAKPLGVVPPLLPVLVSHLSYPDLKVRALASTVLRALAEHPVFGSELRPHVKEVTGRVEEAMKGRHKGEEEHVVVTANLVDLLSVLPLQSAKLLPKPYAELMLQDESPIADFYLKEFGFKIKRGLGKKKAFRADTGANI</sequence>
<evidence type="ECO:0000259" key="3">
    <source>
        <dbReference type="Pfam" id="PF17846"/>
    </source>
</evidence>
<proteinExistence type="predicted"/>
<evidence type="ECO:0000313" key="4">
    <source>
        <dbReference type="EMBL" id="GMI27750.1"/>
    </source>
</evidence>
<feature type="domain" description="DOT1" evidence="2">
    <location>
        <begin position="90"/>
        <end position="148"/>
    </location>
</feature>
<dbReference type="EMBL" id="BRYA01000648">
    <property type="protein sequence ID" value="GMI27750.1"/>
    <property type="molecule type" value="Genomic_DNA"/>
</dbReference>
<dbReference type="SUPFAM" id="SSF48371">
    <property type="entry name" value="ARM repeat"/>
    <property type="match status" value="1"/>
</dbReference>
<accession>A0A9W7L4H5</accession>